<accession>A0ABW5LCI2</accession>
<proteinExistence type="predicted"/>
<feature type="transmembrane region" description="Helical" evidence="1">
    <location>
        <begin position="6"/>
        <end position="27"/>
    </location>
</feature>
<protein>
    <recommendedName>
        <fullName evidence="4">DUF4359 domain-containing protein</fullName>
    </recommendedName>
</protein>
<keyword evidence="1" id="KW-1133">Transmembrane helix</keyword>
<dbReference type="EMBL" id="JBHULE010000005">
    <property type="protein sequence ID" value="MFD2561844.1"/>
    <property type="molecule type" value="Genomic_DNA"/>
</dbReference>
<keyword evidence="3" id="KW-1185">Reference proteome</keyword>
<name>A0ABW5LCI2_9FLAO</name>
<keyword evidence="1" id="KW-0812">Transmembrane</keyword>
<gene>
    <name evidence="2" type="ORF">ACFSR1_04120</name>
</gene>
<evidence type="ECO:0000313" key="2">
    <source>
        <dbReference type="EMBL" id="MFD2561844.1"/>
    </source>
</evidence>
<evidence type="ECO:0000256" key="1">
    <source>
        <dbReference type="SAM" id="Phobius"/>
    </source>
</evidence>
<reference evidence="3" key="1">
    <citation type="journal article" date="2019" name="Int. J. Syst. Evol. Microbiol.">
        <title>The Global Catalogue of Microorganisms (GCM) 10K type strain sequencing project: providing services to taxonomists for standard genome sequencing and annotation.</title>
        <authorList>
            <consortium name="The Broad Institute Genomics Platform"/>
            <consortium name="The Broad Institute Genome Sequencing Center for Infectious Disease"/>
            <person name="Wu L."/>
            <person name="Ma J."/>
        </authorList>
    </citation>
    <scope>NUCLEOTIDE SEQUENCE [LARGE SCALE GENOMIC DNA]</scope>
    <source>
        <strain evidence="3">KCTC 52274</strain>
    </source>
</reference>
<dbReference type="Proteomes" id="UP001597319">
    <property type="component" value="Unassembled WGS sequence"/>
</dbReference>
<sequence>MKRKLLTLSGFGISIVFFILTINLTVIHFSNERYEKILTEYSELNCEEMKDRFVKDLENDELKHFSGGFAGTGNLGKNLKKYDIEHFDLGCIIRSNLMCYSELVWEHLKEKENVEIAQLYE</sequence>
<dbReference type="RefSeq" id="WP_378289921.1">
    <property type="nucleotide sequence ID" value="NZ_JBHULE010000005.1"/>
</dbReference>
<comment type="caution">
    <text evidence="2">The sequence shown here is derived from an EMBL/GenBank/DDBJ whole genome shotgun (WGS) entry which is preliminary data.</text>
</comment>
<evidence type="ECO:0008006" key="4">
    <source>
        <dbReference type="Google" id="ProtNLM"/>
    </source>
</evidence>
<organism evidence="2 3">
    <name type="scientific">Aquimarina rubra</name>
    <dbReference type="NCBI Taxonomy" id="1920033"/>
    <lineage>
        <taxon>Bacteria</taxon>
        <taxon>Pseudomonadati</taxon>
        <taxon>Bacteroidota</taxon>
        <taxon>Flavobacteriia</taxon>
        <taxon>Flavobacteriales</taxon>
        <taxon>Flavobacteriaceae</taxon>
        <taxon>Aquimarina</taxon>
    </lineage>
</organism>
<keyword evidence="1" id="KW-0472">Membrane</keyword>
<evidence type="ECO:0000313" key="3">
    <source>
        <dbReference type="Proteomes" id="UP001597319"/>
    </source>
</evidence>